<accession>A0ABQ8FT40</accession>
<dbReference type="PANTHER" id="PTHR33112:SF16">
    <property type="entry name" value="HETEROKARYON INCOMPATIBILITY DOMAIN-CONTAINING PROTEIN"/>
    <property type="match status" value="1"/>
</dbReference>
<keyword evidence="3" id="KW-1185">Reference proteome</keyword>
<dbReference type="InterPro" id="IPR010730">
    <property type="entry name" value="HET"/>
</dbReference>
<feature type="domain" description="Heterokaryon incompatibility" evidence="1">
    <location>
        <begin position="7"/>
        <end position="156"/>
    </location>
</feature>
<dbReference type="Pfam" id="PF06985">
    <property type="entry name" value="HET"/>
    <property type="match status" value="1"/>
</dbReference>
<dbReference type="Proteomes" id="UP000774617">
    <property type="component" value="Unassembled WGS sequence"/>
</dbReference>
<name>A0ABQ8FT40_9PEZI</name>
<reference evidence="2 3" key="1">
    <citation type="journal article" date="2021" name="Nat. Commun.">
        <title>Genetic determinants of endophytism in the Arabidopsis root mycobiome.</title>
        <authorList>
            <person name="Mesny F."/>
            <person name="Miyauchi S."/>
            <person name="Thiergart T."/>
            <person name="Pickel B."/>
            <person name="Atanasova L."/>
            <person name="Karlsson M."/>
            <person name="Huettel B."/>
            <person name="Barry K.W."/>
            <person name="Haridas S."/>
            <person name="Chen C."/>
            <person name="Bauer D."/>
            <person name="Andreopoulos W."/>
            <person name="Pangilinan J."/>
            <person name="LaButti K."/>
            <person name="Riley R."/>
            <person name="Lipzen A."/>
            <person name="Clum A."/>
            <person name="Drula E."/>
            <person name="Henrissat B."/>
            <person name="Kohler A."/>
            <person name="Grigoriev I.V."/>
            <person name="Martin F.M."/>
            <person name="Hacquard S."/>
        </authorList>
    </citation>
    <scope>NUCLEOTIDE SEQUENCE [LARGE SCALE GENOMIC DNA]</scope>
    <source>
        <strain evidence="2 3">MPI-SDFR-AT-0080</strain>
    </source>
</reference>
<evidence type="ECO:0000259" key="1">
    <source>
        <dbReference type="Pfam" id="PF06985"/>
    </source>
</evidence>
<comment type="caution">
    <text evidence="2">The sequence shown here is derived from an EMBL/GenBank/DDBJ whole genome shotgun (WGS) entry which is preliminary data.</text>
</comment>
<organism evidence="2 3">
    <name type="scientific">Macrophomina phaseolina</name>
    <dbReference type="NCBI Taxonomy" id="35725"/>
    <lineage>
        <taxon>Eukaryota</taxon>
        <taxon>Fungi</taxon>
        <taxon>Dikarya</taxon>
        <taxon>Ascomycota</taxon>
        <taxon>Pezizomycotina</taxon>
        <taxon>Dothideomycetes</taxon>
        <taxon>Dothideomycetes incertae sedis</taxon>
        <taxon>Botryosphaeriales</taxon>
        <taxon>Botryosphaeriaceae</taxon>
        <taxon>Macrophomina</taxon>
    </lineage>
</organism>
<proteinExistence type="predicted"/>
<protein>
    <submittedName>
        <fullName evidence="2">Heterokaryon incompatibility protein-domain-containing protein</fullName>
    </submittedName>
</protein>
<evidence type="ECO:0000313" key="2">
    <source>
        <dbReference type="EMBL" id="KAH7025360.1"/>
    </source>
</evidence>
<sequence>MHQSCRYAALSHCWGDPETENLPFKTTSANIDERIEGIAFLEVPKTYQQAIIVCRSLNIQYIWIDSLCIIQDDQTDCERESPIMAAYYEQAYITIISTVAHVCHSGFFDRCSAASTVVELEFQSFLDPRVRGNYFLNKKLPGDINGWNYRGWTLCEGLFSKRRLFFGEHAIYWSCENIYGCERFVSQVDQSFAGNGLLPSVSKKTTLFSHDFRYDQFSQYGGRHFTMPQDRLPGISALAKVVADFTGDQYLAGLWRSDLHHGLFSRALFFTGPVVHPGQE</sequence>
<evidence type="ECO:0000313" key="3">
    <source>
        <dbReference type="Proteomes" id="UP000774617"/>
    </source>
</evidence>
<gene>
    <name evidence="2" type="ORF">B0J12DRAFT_585337</name>
</gene>
<dbReference type="EMBL" id="JAGTJR010000060">
    <property type="protein sequence ID" value="KAH7025360.1"/>
    <property type="molecule type" value="Genomic_DNA"/>
</dbReference>
<dbReference type="PANTHER" id="PTHR33112">
    <property type="entry name" value="DOMAIN PROTEIN, PUTATIVE-RELATED"/>
    <property type="match status" value="1"/>
</dbReference>